<feature type="signal peptide" evidence="7">
    <location>
        <begin position="1"/>
        <end position="24"/>
    </location>
</feature>
<reference evidence="10" key="2">
    <citation type="submission" date="2017-05" db="EMBL/GenBank/DDBJ databases">
        <title>Draft genome sequence of Geobacter pelophilus, a iron(III)-reducing bacteria.</title>
        <authorList>
            <person name="Aoyagi T."/>
            <person name="Koike H."/>
            <person name="Morita T."/>
            <person name="Sato Y."/>
            <person name="Habe H."/>
            <person name="Hori T."/>
        </authorList>
    </citation>
    <scope>NUCLEOTIDE SEQUENCE [LARGE SCALE GENOMIC DNA]</scope>
    <source>
        <strain evidence="10">Drf2</strain>
    </source>
</reference>
<dbReference type="PIRSF" id="PIRSF002756">
    <property type="entry name" value="PstS"/>
    <property type="match status" value="1"/>
</dbReference>
<dbReference type="RefSeq" id="WP_085812322.1">
    <property type="nucleotide sequence ID" value="NZ_BDQG01000001.1"/>
</dbReference>
<proteinExistence type="inferred from homology"/>
<dbReference type="PANTHER" id="PTHR42996">
    <property type="entry name" value="PHOSPHATE-BINDING PROTEIN PSTS"/>
    <property type="match status" value="1"/>
</dbReference>
<dbReference type="NCBIfam" id="TIGR00975">
    <property type="entry name" value="3a0107s03"/>
    <property type="match status" value="1"/>
</dbReference>
<evidence type="ECO:0000313" key="10">
    <source>
        <dbReference type="Proteomes" id="UP000194153"/>
    </source>
</evidence>
<feature type="domain" description="PBP" evidence="8">
    <location>
        <begin position="22"/>
        <end position="312"/>
    </location>
</feature>
<comment type="similarity">
    <text evidence="2 6">Belongs to the PstS family.</text>
</comment>
<comment type="subunit">
    <text evidence="3">The complex is composed of two ATP-binding proteins (PstB), two transmembrane proteins (PstC and PstA) and a solute-binding protein (PstS).</text>
</comment>
<dbReference type="SUPFAM" id="SSF53850">
    <property type="entry name" value="Periplasmic binding protein-like II"/>
    <property type="match status" value="1"/>
</dbReference>
<keyword evidence="10" id="KW-1185">Reference proteome</keyword>
<dbReference type="CDD" id="cd13565">
    <property type="entry name" value="PBP2_PstS"/>
    <property type="match status" value="1"/>
</dbReference>
<dbReference type="EMBL" id="BDQG01000001">
    <property type="protein sequence ID" value="GAW65919.1"/>
    <property type="molecule type" value="Genomic_DNA"/>
</dbReference>
<sequence length="350" mass="38131">MLRHLTRTLALAVALSISAGQAYADTALKGAGATFPHPLYSKWFRDYQAEDPTVTFSYEAKGSGYGISRIVSGGVDFGATDKYLTDQELKVAPEKLLHIPTVIGAVAVAYNVPVAGHGLKLTPQALAGIYQGKITRWNDPILVRLNPKLGLPSRKIVVIHRSDSSGTTSIFTDYLSAVDNSWSKSVGKGTSVVWPVGVGAEGSSTLVKKIEETPDSIGYVEIAYALENDLKTAAIKNRSGRFVKANALSTRAAAVQAMQKKAGKAHPAERDFRLSLVDQPGKEAYPIVGLTWLLVYQQQRDAVQGKKLVEFLRWQLRKAEKMTSTLHYTPLPETWTTQVEQTIGSIHIPQ</sequence>
<evidence type="ECO:0000256" key="4">
    <source>
        <dbReference type="ARBA" id="ARBA00022448"/>
    </source>
</evidence>
<dbReference type="InterPro" id="IPR024370">
    <property type="entry name" value="PBP_domain"/>
</dbReference>
<protein>
    <recommendedName>
        <fullName evidence="6">Phosphate-binding protein</fullName>
    </recommendedName>
</protein>
<dbReference type="Pfam" id="PF12849">
    <property type="entry name" value="PBP_like_2"/>
    <property type="match status" value="1"/>
</dbReference>
<gene>
    <name evidence="9" type="ORF">GPEL0_01r1037</name>
</gene>
<name>A0ABQ0MFT4_9BACT</name>
<evidence type="ECO:0000313" key="9">
    <source>
        <dbReference type="EMBL" id="GAW65919.1"/>
    </source>
</evidence>
<comment type="caution">
    <text evidence="9">The sequence shown here is derived from an EMBL/GenBank/DDBJ whole genome shotgun (WGS) entry which is preliminary data.</text>
</comment>
<evidence type="ECO:0000256" key="3">
    <source>
        <dbReference type="ARBA" id="ARBA00011529"/>
    </source>
</evidence>
<dbReference type="InterPro" id="IPR005673">
    <property type="entry name" value="ABC_phos-bd_PstS"/>
</dbReference>
<comment type="function">
    <text evidence="1">Part of the ABC transporter complex PstSACB involved in phosphate import.</text>
</comment>
<evidence type="ECO:0000256" key="1">
    <source>
        <dbReference type="ARBA" id="ARBA00002841"/>
    </source>
</evidence>
<evidence type="ECO:0000256" key="6">
    <source>
        <dbReference type="PIRNR" id="PIRNR002756"/>
    </source>
</evidence>
<reference evidence="9 10" key="1">
    <citation type="submission" date="2017-04" db="EMBL/GenBank/DDBJ databases">
        <authorList>
            <consortium name="Geobacter pelophilus Genome Sequencing"/>
            <person name="Aoyagi T."/>
            <person name="Koike H."/>
            <person name="Hori T."/>
        </authorList>
    </citation>
    <scope>NUCLEOTIDE SEQUENCE [LARGE SCALE GENOMIC DNA]</scope>
    <source>
        <strain evidence="9 10">Drf2</strain>
    </source>
</reference>
<keyword evidence="4 6" id="KW-0813">Transport</keyword>
<accession>A0ABQ0MFT4</accession>
<dbReference type="Gene3D" id="3.40.190.10">
    <property type="entry name" value="Periplasmic binding protein-like II"/>
    <property type="match status" value="2"/>
</dbReference>
<evidence type="ECO:0000256" key="5">
    <source>
        <dbReference type="ARBA" id="ARBA00022592"/>
    </source>
</evidence>
<dbReference type="InterPro" id="IPR050962">
    <property type="entry name" value="Phosphate-bind_PstS"/>
</dbReference>
<keyword evidence="7" id="KW-0732">Signal</keyword>
<evidence type="ECO:0000256" key="2">
    <source>
        <dbReference type="ARBA" id="ARBA00008725"/>
    </source>
</evidence>
<evidence type="ECO:0000259" key="8">
    <source>
        <dbReference type="Pfam" id="PF12849"/>
    </source>
</evidence>
<dbReference type="Proteomes" id="UP000194153">
    <property type="component" value="Unassembled WGS sequence"/>
</dbReference>
<organism evidence="9 10">
    <name type="scientific">Geoanaerobacter pelophilus</name>
    <dbReference type="NCBI Taxonomy" id="60036"/>
    <lineage>
        <taxon>Bacteria</taxon>
        <taxon>Pseudomonadati</taxon>
        <taxon>Thermodesulfobacteriota</taxon>
        <taxon>Desulfuromonadia</taxon>
        <taxon>Geobacterales</taxon>
        <taxon>Geobacteraceae</taxon>
        <taxon>Geoanaerobacter</taxon>
    </lineage>
</organism>
<dbReference type="PANTHER" id="PTHR42996:SF1">
    <property type="entry name" value="PHOSPHATE-BINDING PROTEIN PSTS"/>
    <property type="match status" value="1"/>
</dbReference>
<evidence type="ECO:0000256" key="7">
    <source>
        <dbReference type="SAM" id="SignalP"/>
    </source>
</evidence>
<keyword evidence="5 6" id="KW-0592">Phosphate transport</keyword>
<feature type="chain" id="PRO_5047044695" description="Phosphate-binding protein" evidence="7">
    <location>
        <begin position="25"/>
        <end position="350"/>
    </location>
</feature>